<sequence length="579" mass="65389">MPEHQIGSPVRPRCERRFTQVGVTAYTATLRATFAVDATDEANLPIKRVEPSSFIRCPPVCSPWRRAKVISKLFRSRRASSHPASRTMLLCAAVIALAWNLTSTLVFGQDTANVLLDLQSQLDAQRAEIEELQKRVELAESPLGLFADAESDGCTPGMIERVALVAEQQSEESCDGSLEATAFRTLDYYVDYDRGFVVRPFDHKKHSFDLRFNGWTQFRHHGFVTQSDSWTDNAGINRIKSDRNAFDIERARLTMRGHVIDPRLSYFVQIDGDTDGSHMLDFFDYFWAWKASDTFQIQMGKRKVSASRQWLLGARRTRFADRPMANDFFRPDRTVGLFGIGKFAEHGHYQVMAGNGYRTASLPNSATDNRITFAATSYIDPAGDFGSQIVDYEKTHTALWRIGHSMVYSPQVGQQSGDPYDETNFVRLSDGTRLTQVGAISPGVTISDFDIWFYGADFAWKRRGWSLTSEMFLRWITDIRGDGALAKNQVFQHGCYVEGGKFLIDKKLDVNLRFSRVDGDYGAANEYAVGMNWYPLSKPSLKVTFDMTQLDGSPLQNTTSDILVGDEGTLFRTQFQAEF</sequence>
<dbReference type="KEGG" id="rba:RB5189"/>
<proteinExistence type="predicted"/>
<keyword evidence="1" id="KW-0175">Coiled coil</keyword>
<dbReference type="InterPro" id="IPR010870">
    <property type="entry name" value="Porin_O/P"/>
</dbReference>
<evidence type="ECO:0000256" key="1">
    <source>
        <dbReference type="SAM" id="Coils"/>
    </source>
</evidence>
<dbReference type="TCDB" id="1.B.16.2.8">
    <property type="family name" value="the short chain amide and urea porin (sap) family"/>
</dbReference>
<keyword evidence="3" id="KW-1185">Reference proteome</keyword>
<feature type="coiled-coil region" evidence="1">
    <location>
        <begin position="115"/>
        <end position="142"/>
    </location>
</feature>
<evidence type="ECO:0008006" key="4">
    <source>
        <dbReference type="Google" id="ProtNLM"/>
    </source>
</evidence>
<organism evidence="2 3">
    <name type="scientific">Rhodopirellula baltica (strain DSM 10527 / NCIMB 13988 / SH1)</name>
    <dbReference type="NCBI Taxonomy" id="243090"/>
    <lineage>
        <taxon>Bacteria</taxon>
        <taxon>Pseudomonadati</taxon>
        <taxon>Planctomycetota</taxon>
        <taxon>Planctomycetia</taxon>
        <taxon>Pirellulales</taxon>
        <taxon>Pirellulaceae</taxon>
        <taxon>Rhodopirellula</taxon>
    </lineage>
</organism>
<dbReference type="Gene3D" id="2.40.160.10">
    <property type="entry name" value="Porin"/>
    <property type="match status" value="1"/>
</dbReference>
<dbReference type="OrthoDB" id="9760167at2"/>
<accession>Q7UGJ0</accession>
<protein>
    <recommendedName>
        <fullName evidence="4">Phosphate-selective porin O and P</fullName>
    </recommendedName>
</protein>
<dbReference type="STRING" id="243090.RB5189"/>
<dbReference type="EnsemblBacteria" id="CAD78339">
    <property type="protein sequence ID" value="CAD78339"/>
    <property type="gene ID" value="RB5189"/>
</dbReference>
<dbReference type="AlphaFoldDB" id="Q7UGJ0"/>
<reference evidence="2 3" key="1">
    <citation type="journal article" date="2003" name="Proc. Natl. Acad. Sci. U.S.A.">
        <title>Complete genome sequence of the marine planctomycete Pirellula sp. strain 1.</title>
        <authorList>
            <person name="Gloeckner F.O."/>
            <person name="Kube M."/>
            <person name="Bauer M."/>
            <person name="Teeling H."/>
            <person name="Lombardot T."/>
            <person name="Ludwig W."/>
            <person name="Gade D."/>
            <person name="Beck A."/>
            <person name="Borzym K."/>
            <person name="Heitmann K."/>
            <person name="Rabus R."/>
            <person name="Schlesner H."/>
            <person name="Amann R."/>
            <person name="Reinhardt R."/>
        </authorList>
    </citation>
    <scope>NUCLEOTIDE SEQUENCE [LARGE SCALE GENOMIC DNA]</scope>
    <source>
        <strain evidence="3">DSM 10527 / NCIMB 13988 / SH1</strain>
    </source>
</reference>
<dbReference type="InterPro" id="IPR023614">
    <property type="entry name" value="Porin_dom_sf"/>
</dbReference>
<dbReference type="PATRIC" id="fig|243090.15.peg.2484"/>
<name>Q7UGJ0_RHOBA</name>
<dbReference type="InParanoid" id="Q7UGJ0"/>
<gene>
    <name evidence="2" type="ordered locus">RB5189</name>
</gene>
<dbReference type="eggNOG" id="COG3170">
    <property type="taxonomic scope" value="Bacteria"/>
</dbReference>
<dbReference type="EMBL" id="BX294141">
    <property type="protein sequence ID" value="CAD78339.1"/>
    <property type="molecule type" value="Genomic_DNA"/>
</dbReference>
<evidence type="ECO:0000313" key="3">
    <source>
        <dbReference type="Proteomes" id="UP000001025"/>
    </source>
</evidence>
<evidence type="ECO:0000313" key="2">
    <source>
        <dbReference type="EMBL" id="CAD78339.1"/>
    </source>
</evidence>
<dbReference type="HOGENOM" id="CLU_470800_0_0_0"/>
<dbReference type="Proteomes" id="UP000001025">
    <property type="component" value="Chromosome"/>
</dbReference>
<dbReference type="Pfam" id="PF07396">
    <property type="entry name" value="Porin_O_P"/>
    <property type="match status" value="1"/>
</dbReference>